<sequence>MDHSDLGERSLEVERRYFGTVRERRPLDAGNSTSDGSWNSSEIRDMRRSASPPSQAVQATLVPPGPEMSAAVFSGSKALTGRSPPKPNRAPAFLSSLVKPVFLAGESSGSTLTLTPLLPKPPLTSTTLINAPSLSNTFCCAPGRDSCPTGAVDKNSNRRSLEIGDKGKSINFGWTFQPSGLVHSSSRRTFEFLKLGLNSDGLTWTLLLQVPGSDPFGLVLDYQSPFAGGVLDLPSLLVPGPDPLALQALDYLLSSMGGAPLLPLGLSESGTDHPGLLESGPDSTGTSRTLVPRDPLGLYHQTPSTVGTPGYCDFIPDGLVLRRKTWTSDSQLDDQVPTPTLVVDRSPAPAPVDQVAAPTPPTPGDHGPAPVPDNHAPTSAPNDQAPASLPDDQDTTLLQVSTGSIGSHLSTPPRASARLSNQDKANALGRAMNRKATLLEGATSGSVKPTCKVSRKKIKEKGLKCGVMLSDVEAKDLQRFMSFGV</sequence>
<proteinExistence type="predicted"/>
<organism evidence="2">
    <name type="scientific">Ananas comosus var. bracteatus</name>
    <name type="common">red pineapple</name>
    <dbReference type="NCBI Taxonomy" id="296719"/>
    <lineage>
        <taxon>Eukaryota</taxon>
        <taxon>Viridiplantae</taxon>
        <taxon>Streptophyta</taxon>
        <taxon>Embryophyta</taxon>
        <taxon>Tracheophyta</taxon>
        <taxon>Spermatophyta</taxon>
        <taxon>Magnoliopsida</taxon>
        <taxon>Liliopsida</taxon>
        <taxon>Poales</taxon>
        <taxon>Bromeliaceae</taxon>
        <taxon>Bromelioideae</taxon>
        <taxon>Ananas</taxon>
    </lineage>
</organism>
<dbReference type="EMBL" id="LR862146">
    <property type="protein sequence ID" value="CAD1827594.1"/>
    <property type="molecule type" value="Genomic_DNA"/>
</dbReference>
<feature type="compositionally biased region" description="Polar residues" evidence="1">
    <location>
        <begin position="30"/>
        <end position="41"/>
    </location>
</feature>
<evidence type="ECO:0000313" key="2">
    <source>
        <dbReference type="EMBL" id="CAD1827594.1"/>
    </source>
</evidence>
<feature type="region of interest" description="Disordered" evidence="1">
    <location>
        <begin position="19"/>
        <end position="54"/>
    </location>
</feature>
<protein>
    <submittedName>
        <fullName evidence="2">Uncharacterized protein</fullName>
    </submittedName>
</protein>
<reference evidence="2" key="1">
    <citation type="submission" date="2020-07" db="EMBL/GenBank/DDBJ databases">
        <authorList>
            <person name="Lin J."/>
        </authorList>
    </citation>
    <scope>NUCLEOTIDE SEQUENCE</scope>
</reference>
<accession>A0A6V7PA81</accession>
<name>A0A6V7PA81_ANACO</name>
<evidence type="ECO:0000256" key="1">
    <source>
        <dbReference type="SAM" id="MobiDB-lite"/>
    </source>
</evidence>
<gene>
    <name evidence="2" type="ORF">CB5_LOCUS10805</name>
</gene>
<feature type="region of interest" description="Disordered" evidence="1">
    <location>
        <begin position="266"/>
        <end position="295"/>
    </location>
</feature>
<dbReference type="AlphaFoldDB" id="A0A6V7PA81"/>
<feature type="region of interest" description="Disordered" evidence="1">
    <location>
        <begin position="329"/>
        <end position="394"/>
    </location>
</feature>